<dbReference type="OrthoDB" id="5372616at2"/>
<dbReference type="STRING" id="1121409.SAMN02745124_03681"/>
<accession>A0A1M5Y6V0</accession>
<dbReference type="Gene3D" id="3.40.190.10">
    <property type="entry name" value="Periplasmic binding protein-like II"/>
    <property type="match status" value="2"/>
</dbReference>
<dbReference type="AlphaFoldDB" id="A0A1M5Y6V0"/>
<dbReference type="PANTHER" id="PTHR30024">
    <property type="entry name" value="ALIPHATIC SULFONATES-BINDING PROTEIN-RELATED"/>
    <property type="match status" value="1"/>
</dbReference>
<sequence length="332" mass="36828">MAMSVMLIMTLVDIENSSVFAVERQLKTLSVRVSPFLSWGPFYIAKEEGYFEKQGLDIRFIQFNNNSESMTALLTGDLDVDAILTVGLLNVIARGQSVKIVANKGFAATDECPADGFVVRSGLVEKMQNPAPEMLQDLKFHVMPTWVDRYFLDQVLSKWGLGISKIMTTPVTNSAARLAALNSANLDVAFFSEPWITRLRESGAGDLWLPLSAIIPNFPMGVITFGPNLLEKDQSGDLGVRFLHAYLQGIAQFKEGKTPRNIEILAAATKLEPALLARVCWPSFADNGQSDAELLSRYSEWATEQGMVDRALRPEELYEPRFIEQAATELGR</sequence>
<dbReference type="Pfam" id="PF13379">
    <property type="entry name" value="NMT1_2"/>
    <property type="match status" value="1"/>
</dbReference>
<dbReference type="GO" id="GO:0042597">
    <property type="term" value="C:periplasmic space"/>
    <property type="evidence" value="ECO:0007669"/>
    <property type="project" value="UniProtKB-SubCell"/>
</dbReference>
<dbReference type="RefSeq" id="WP_073378391.1">
    <property type="nucleotide sequence ID" value="NZ_FQXS01000029.1"/>
</dbReference>
<evidence type="ECO:0000313" key="4">
    <source>
        <dbReference type="EMBL" id="SHI07649.1"/>
    </source>
</evidence>
<gene>
    <name evidence="4" type="ORF">SAMN02745124_03681</name>
</gene>
<name>A0A1M5Y6V0_9BACT</name>
<dbReference type="EMBL" id="FQXS01000029">
    <property type="protein sequence ID" value="SHI07649.1"/>
    <property type="molecule type" value="Genomic_DNA"/>
</dbReference>
<organism evidence="4 5">
    <name type="scientific">Desulfofustis glycolicus DSM 9705</name>
    <dbReference type="NCBI Taxonomy" id="1121409"/>
    <lineage>
        <taxon>Bacteria</taxon>
        <taxon>Pseudomonadati</taxon>
        <taxon>Thermodesulfobacteriota</taxon>
        <taxon>Desulfobulbia</taxon>
        <taxon>Desulfobulbales</taxon>
        <taxon>Desulfocapsaceae</taxon>
        <taxon>Desulfofustis</taxon>
    </lineage>
</organism>
<dbReference type="SUPFAM" id="SSF53850">
    <property type="entry name" value="Periplasmic binding protein-like II"/>
    <property type="match status" value="1"/>
</dbReference>
<dbReference type="PANTHER" id="PTHR30024:SF47">
    <property type="entry name" value="TAURINE-BINDING PERIPLASMIC PROTEIN"/>
    <property type="match status" value="1"/>
</dbReference>
<keyword evidence="5" id="KW-1185">Reference proteome</keyword>
<keyword evidence="3" id="KW-0732">Signal</keyword>
<evidence type="ECO:0000256" key="3">
    <source>
        <dbReference type="ARBA" id="ARBA00022729"/>
    </source>
</evidence>
<comment type="subcellular location">
    <subcellularLocation>
        <location evidence="1">Periplasm</location>
    </subcellularLocation>
</comment>
<proteinExistence type="inferred from homology"/>
<evidence type="ECO:0000313" key="5">
    <source>
        <dbReference type="Proteomes" id="UP000184139"/>
    </source>
</evidence>
<protein>
    <submittedName>
        <fullName evidence="4">ABC-type nitrate/sulfonate/bicarbonate transport system, substrate-binding protein</fullName>
    </submittedName>
</protein>
<comment type="similarity">
    <text evidence="2">Belongs to the bacterial solute-binding protein SsuA/TauA family.</text>
</comment>
<dbReference type="Proteomes" id="UP000184139">
    <property type="component" value="Unassembled WGS sequence"/>
</dbReference>
<evidence type="ECO:0000256" key="2">
    <source>
        <dbReference type="ARBA" id="ARBA00010742"/>
    </source>
</evidence>
<reference evidence="4 5" key="1">
    <citation type="submission" date="2016-11" db="EMBL/GenBank/DDBJ databases">
        <authorList>
            <person name="Jaros S."/>
            <person name="Januszkiewicz K."/>
            <person name="Wedrychowicz H."/>
        </authorList>
    </citation>
    <scope>NUCLEOTIDE SEQUENCE [LARGE SCALE GENOMIC DNA]</scope>
    <source>
        <strain evidence="4 5">DSM 9705</strain>
    </source>
</reference>
<evidence type="ECO:0000256" key="1">
    <source>
        <dbReference type="ARBA" id="ARBA00004418"/>
    </source>
</evidence>